<feature type="compositionally biased region" description="Acidic residues" evidence="1">
    <location>
        <begin position="56"/>
        <end position="82"/>
    </location>
</feature>
<evidence type="ECO:0000313" key="2">
    <source>
        <dbReference type="EMBL" id="KAK4302744.1"/>
    </source>
</evidence>
<accession>A0AAE1P891</accession>
<feature type="region of interest" description="Disordered" evidence="1">
    <location>
        <begin position="48"/>
        <end position="82"/>
    </location>
</feature>
<gene>
    <name evidence="2" type="ORF">Pmani_025185</name>
</gene>
<comment type="caution">
    <text evidence="2">The sequence shown here is derived from an EMBL/GenBank/DDBJ whole genome shotgun (WGS) entry which is preliminary data.</text>
</comment>
<reference evidence="2" key="1">
    <citation type="submission" date="2023-11" db="EMBL/GenBank/DDBJ databases">
        <title>Genome assemblies of two species of porcelain crab, Petrolisthes cinctipes and Petrolisthes manimaculis (Anomura: Porcellanidae).</title>
        <authorList>
            <person name="Angst P."/>
        </authorList>
    </citation>
    <scope>NUCLEOTIDE SEQUENCE</scope>
    <source>
        <strain evidence="2">PB745_02</strain>
        <tissue evidence="2">Gill</tissue>
    </source>
</reference>
<proteinExistence type="predicted"/>
<dbReference type="Proteomes" id="UP001292094">
    <property type="component" value="Unassembled WGS sequence"/>
</dbReference>
<dbReference type="AlphaFoldDB" id="A0AAE1P891"/>
<evidence type="ECO:0000256" key="1">
    <source>
        <dbReference type="SAM" id="MobiDB-lite"/>
    </source>
</evidence>
<evidence type="ECO:0000313" key="3">
    <source>
        <dbReference type="Proteomes" id="UP001292094"/>
    </source>
</evidence>
<sequence length="82" mass="9233">MEEACGGGLSVYNIGGEGCVVERDGVLMVLSRGDGGTCVAEWMETTVIGKEKDEVEEREEEEEEEEEEKDEVEEREEEEEEE</sequence>
<name>A0AAE1P891_9EUCA</name>
<organism evidence="2 3">
    <name type="scientific">Petrolisthes manimaculis</name>
    <dbReference type="NCBI Taxonomy" id="1843537"/>
    <lineage>
        <taxon>Eukaryota</taxon>
        <taxon>Metazoa</taxon>
        <taxon>Ecdysozoa</taxon>
        <taxon>Arthropoda</taxon>
        <taxon>Crustacea</taxon>
        <taxon>Multicrustacea</taxon>
        <taxon>Malacostraca</taxon>
        <taxon>Eumalacostraca</taxon>
        <taxon>Eucarida</taxon>
        <taxon>Decapoda</taxon>
        <taxon>Pleocyemata</taxon>
        <taxon>Anomura</taxon>
        <taxon>Galatheoidea</taxon>
        <taxon>Porcellanidae</taxon>
        <taxon>Petrolisthes</taxon>
    </lineage>
</organism>
<keyword evidence="3" id="KW-1185">Reference proteome</keyword>
<dbReference type="EMBL" id="JAWZYT010002677">
    <property type="protein sequence ID" value="KAK4302744.1"/>
    <property type="molecule type" value="Genomic_DNA"/>
</dbReference>
<protein>
    <submittedName>
        <fullName evidence="2">Uncharacterized protein</fullName>
    </submittedName>
</protein>